<organism evidence="4 5">
    <name type="scientific">Streptomyces polyasparticus</name>
    <dbReference type="NCBI Taxonomy" id="2767826"/>
    <lineage>
        <taxon>Bacteria</taxon>
        <taxon>Bacillati</taxon>
        <taxon>Actinomycetota</taxon>
        <taxon>Actinomycetes</taxon>
        <taxon>Kitasatosporales</taxon>
        <taxon>Streptomycetaceae</taxon>
        <taxon>Streptomyces</taxon>
    </lineage>
</organism>
<dbReference type="SMART" id="SM01276">
    <property type="entry name" value="M60-like"/>
    <property type="match status" value="1"/>
</dbReference>
<dbReference type="Gene3D" id="3.40.390.80">
    <property type="entry name" value="Peptidase M60, enhancin-like domain 2"/>
    <property type="match status" value="1"/>
</dbReference>
<feature type="domain" description="Peptidase M60" evidence="3">
    <location>
        <begin position="205"/>
        <end position="510"/>
    </location>
</feature>
<dbReference type="Gene3D" id="2.80.10.50">
    <property type="match status" value="1"/>
</dbReference>
<dbReference type="SMART" id="SM00458">
    <property type="entry name" value="RICIN"/>
    <property type="match status" value="1"/>
</dbReference>
<dbReference type="InterPro" id="IPR000772">
    <property type="entry name" value="Ricin_B_lectin"/>
</dbReference>
<feature type="region of interest" description="Disordered" evidence="1">
    <location>
        <begin position="164"/>
        <end position="196"/>
    </location>
</feature>
<evidence type="ECO:0000256" key="1">
    <source>
        <dbReference type="SAM" id="MobiDB-lite"/>
    </source>
</evidence>
<proteinExistence type="predicted"/>
<sequence>MQMLERRGRVAALTCTVTGLLVAAAPPAPAPVAVPSATVRLVAEATNRPSHAPGEEFTQSIDFYNDGPATADTVVVEATMPTGLILKETYAGHCTIPEPNRLRCEQPGPVSANRNKEYNWALLTFQVDPAFTGSSITNTLTGTSYIGGSVSSRTALRTTFQVRRPPAYPDQPSPQLFPQKRSFSVQPLPSPAAESTRLGSRMYWPGYRPTGFHLNPRRKLVVTVTTHAPDALPPSLVVGNHDMIDPAAPRADLPDPRTYPLTPGRNEITDPVGGILSVEAPRRRASDPKIDITFDRAAQPIPLYVLGRTSNRQWQHMLRVANRPFAQLQGRRIQLAVTRDTARQYATASQDDLLRTYDRIVDAQDAVSGITRNGSVRPSPLLQQVVEYRTGFTANATDYRIAWPTDWSRPELMTAKGLSRSWGMWHELGHQRQMTKWTWDGMGEQTVNIYALAARRLFPKIATEHATAREWSDEARRYLALPFARRNFDAQGALHFGRFTMFEQLRLLYGNAFYPRLHQAARPVDRGQAGSSAAQKRFFMVQASRAAGSDLTAYFTEWGLRPDRGTRDAVAALRLPAQAPIVTRTGVYGVGQPLANAHSGQCLADPRGSRQAGTRMVQWSCSGGADRRWRLAPAAGGTHTLSNAHSGQCLAVPKGSKAKGTRLVQWPCLGNASQRWRVTSAAGNTVTLTNKATGQCLTVPGGSRVRGTELVQWPCLRNTAQRWRLR</sequence>
<comment type="caution">
    <text evidence="4">The sequence shown here is derived from an EMBL/GenBank/DDBJ whole genome shotgun (WGS) entry which is preliminary data.</text>
</comment>
<dbReference type="InterPro" id="IPR042279">
    <property type="entry name" value="Pep_M60_3"/>
</dbReference>
<keyword evidence="2" id="KW-0732">Signal</keyword>
<dbReference type="CDD" id="cd00161">
    <property type="entry name" value="beta-trefoil_Ricin-like"/>
    <property type="match status" value="1"/>
</dbReference>
<dbReference type="InterPro" id="IPR031161">
    <property type="entry name" value="Peptidase_M60_dom"/>
</dbReference>
<dbReference type="PANTHER" id="PTHR15730">
    <property type="entry name" value="EXPERIMENTAL AUTOIMMUNE PROSTATITIS ANTIGEN 2-RELATED"/>
    <property type="match status" value="1"/>
</dbReference>
<evidence type="ECO:0000256" key="2">
    <source>
        <dbReference type="SAM" id="SignalP"/>
    </source>
</evidence>
<dbReference type="PROSITE" id="PS51723">
    <property type="entry name" value="PEPTIDASE_M60"/>
    <property type="match status" value="1"/>
</dbReference>
<dbReference type="PANTHER" id="PTHR15730:SF5">
    <property type="entry name" value="SI:CH211-210B2.2-RELATED"/>
    <property type="match status" value="1"/>
</dbReference>
<dbReference type="SUPFAM" id="SSF50370">
    <property type="entry name" value="Ricin B-like lectins"/>
    <property type="match status" value="1"/>
</dbReference>
<feature type="compositionally biased region" description="Polar residues" evidence="1">
    <location>
        <begin position="173"/>
        <end position="187"/>
    </location>
</feature>
<dbReference type="InterPro" id="IPR035992">
    <property type="entry name" value="Ricin_B-like_lectins"/>
</dbReference>
<dbReference type="Pfam" id="PF17291">
    <property type="entry name" value="M60-like_N"/>
    <property type="match status" value="1"/>
</dbReference>
<keyword evidence="5" id="KW-1185">Reference proteome</keyword>
<accession>A0ABR7SVL8</accession>
<feature type="chain" id="PRO_5045596781" evidence="2">
    <location>
        <begin position="31"/>
        <end position="726"/>
    </location>
</feature>
<dbReference type="EMBL" id="JACTVJ010000048">
    <property type="protein sequence ID" value="MBC9719557.1"/>
    <property type="molecule type" value="Genomic_DNA"/>
</dbReference>
<dbReference type="PROSITE" id="PS50231">
    <property type="entry name" value="RICIN_B_LECTIN"/>
    <property type="match status" value="1"/>
</dbReference>
<evidence type="ECO:0000313" key="5">
    <source>
        <dbReference type="Proteomes" id="UP000642284"/>
    </source>
</evidence>
<evidence type="ECO:0000313" key="4">
    <source>
        <dbReference type="EMBL" id="MBC9719557.1"/>
    </source>
</evidence>
<dbReference type="Proteomes" id="UP000642284">
    <property type="component" value="Unassembled WGS sequence"/>
</dbReference>
<reference evidence="4 5" key="1">
    <citation type="submission" date="2020-08" db="EMBL/GenBank/DDBJ databases">
        <title>Genemic of Streptomyces polyaspartic.</title>
        <authorList>
            <person name="Liu W."/>
        </authorList>
    </citation>
    <scope>NUCLEOTIDE SEQUENCE [LARGE SCALE GENOMIC DNA]</scope>
    <source>
        <strain evidence="4 5">TRM66268-LWL</strain>
    </source>
</reference>
<dbReference type="PROSITE" id="PS00430">
    <property type="entry name" value="TONB_DEPENDENT_REC_1"/>
    <property type="match status" value="1"/>
</dbReference>
<evidence type="ECO:0000259" key="3">
    <source>
        <dbReference type="PROSITE" id="PS51723"/>
    </source>
</evidence>
<dbReference type="InterPro" id="IPR035423">
    <property type="entry name" value="M60-like_N"/>
</dbReference>
<dbReference type="InterPro" id="IPR051244">
    <property type="entry name" value="TCAF"/>
</dbReference>
<name>A0ABR7SVL8_9ACTN</name>
<protein>
    <submittedName>
        <fullName evidence="4">RICIN domain-containing protein</fullName>
    </submittedName>
</protein>
<dbReference type="Pfam" id="PF13402">
    <property type="entry name" value="Peptidase_M60"/>
    <property type="match status" value="1"/>
</dbReference>
<dbReference type="InterPro" id="IPR010916">
    <property type="entry name" value="TonB_box_CS"/>
</dbReference>
<gene>
    <name evidence="4" type="ORF">H9Y04_44420</name>
</gene>
<dbReference type="Gene3D" id="2.60.120.1250">
    <property type="entry name" value="Peptidase M60, enhancin-like domain 1"/>
    <property type="match status" value="1"/>
</dbReference>
<dbReference type="Pfam" id="PF00652">
    <property type="entry name" value="Ricin_B_lectin"/>
    <property type="match status" value="1"/>
</dbReference>
<dbReference type="Gene3D" id="1.10.390.30">
    <property type="entry name" value="Peptidase M60, enhancin-like domain 3"/>
    <property type="match status" value="1"/>
</dbReference>
<feature type="signal peptide" evidence="2">
    <location>
        <begin position="1"/>
        <end position="30"/>
    </location>
</feature>
<dbReference type="RefSeq" id="WP_187819961.1">
    <property type="nucleotide sequence ID" value="NZ_JACTVJ010000048.1"/>
</dbReference>